<evidence type="ECO:0000313" key="4">
    <source>
        <dbReference type="Proteomes" id="UP000275331"/>
    </source>
</evidence>
<feature type="transmembrane region" description="Helical" evidence="1">
    <location>
        <begin position="71"/>
        <end position="98"/>
    </location>
</feature>
<dbReference type="Pfam" id="PF10954">
    <property type="entry name" value="DUF2755"/>
    <property type="match status" value="1"/>
</dbReference>
<dbReference type="EMBL" id="JAWLOF010000013">
    <property type="protein sequence ID" value="MDV7024375.1"/>
    <property type="molecule type" value="Genomic_DNA"/>
</dbReference>
<proteinExistence type="predicted"/>
<organism evidence="3 4">
    <name type="scientific">Atlantibacter subterraneus</name>
    <dbReference type="NCBI Taxonomy" id="255519"/>
    <lineage>
        <taxon>Bacteria</taxon>
        <taxon>Pseudomonadati</taxon>
        <taxon>Pseudomonadota</taxon>
        <taxon>Gammaproteobacteria</taxon>
        <taxon>Enterobacterales</taxon>
        <taxon>Enterobacteriaceae</taxon>
        <taxon>Atlantibacter</taxon>
    </lineage>
</organism>
<keyword evidence="1" id="KW-0812">Transmembrane</keyword>
<evidence type="ECO:0000256" key="1">
    <source>
        <dbReference type="SAM" id="Phobius"/>
    </source>
</evidence>
<keyword evidence="5" id="KW-1185">Reference proteome</keyword>
<dbReference type="RefSeq" id="WP_125295549.1">
    <property type="nucleotide sequence ID" value="NZ_CP100494.1"/>
</dbReference>
<evidence type="ECO:0000313" key="2">
    <source>
        <dbReference type="EMBL" id="MDV7024375.1"/>
    </source>
</evidence>
<name>A0A427UWQ4_9ENTR</name>
<reference evidence="3 4" key="1">
    <citation type="submission" date="2018-10" db="EMBL/GenBank/DDBJ databases">
        <title>Transmission dynamics of multidrug resistant bacteria on intensive care unit surfaces.</title>
        <authorList>
            <person name="D'Souza A.W."/>
            <person name="Potter R.F."/>
            <person name="Wallace M."/>
            <person name="Shupe A."/>
            <person name="Patel S."/>
            <person name="Sun S."/>
            <person name="Gul D."/>
            <person name="Kwon J.H."/>
            <person name="Andleeb S."/>
            <person name="Burnham C.-A.D."/>
            <person name="Dantas G."/>
        </authorList>
    </citation>
    <scope>NUCLEOTIDE SEQUENCE [LARGE SCALE GENOMIC DNA]</scope>
    <source>
        <strain evidence="3 4">AS_373</strain>
    </source>
</reference>
<keyword evidence="1" id="KW-1133">Transmembrane helix</keyword>
<dbReference type="AlphaFoldDB" id="A0A427UWQ4"/>
<dbReference type="OrthoDB" id="6559177at2"/>
<evidence type="ECO:0000313" key="5">
    <source>
        <dbReference type="Proteomes" id="UP001187066"/>
    </source>
</evidence>
<protein>
    <submittedName>
        <fullName evidence="3">DUF2755 family protein</fullName>
    </submittedName>
</protein>
<accession>A0A427UWQ4</accession>
<keyword evidence="1" id="KW-0472">Membrane</keyword>
<comment type="caution">
    <text evidence="3">The sequence shown here is derived from an EMBL/GenBank/DDBJ whole genome shotgun (WGS) entry which is preliminary data.</text>
</comment>
<dbReference type="EMBL" id="RHXB01000009">
    <property type="protein sequence ID" value="RSE24931.1"/>
    <property type="molecule type" value="Genomic_DNA"/>
</dbReference>
<dbReference type="Proteomes" id="UP001187066">
    <property type="component" value="Unassembled WGS sequence"/>
</dbReference>
<sequence length="105" mass="11716">MAEFTLSKSTIIAGKKREPSTTLGNIAYAVFVLFCFWVGSQILNMLVNAPGVFEHLMQLDVKENGRPHIEIGMLVGTIFGLVPFLVGCLIAAAISLWLRFQQRRY</sequence>
<gene>
    <name evidence="3" type="ORF">EGT71_14480</name>
    <name evidence="2" type="ORF">R4P48_17020</name>
</gene>
<dbReference type="Proteomes" id="UP000275331">
    <property type="component" value="Unassembled WGS sequence"/>
</dbReference>
<dbReference type="GeneID" id="84666324"/>
<evidence type="ECO:0000313" key="3">
    <source>
        <dbReference type="EMBL" id="RSE24931.1"/>
    </source>
</evidence>
<reference evidence="2 5" key="2">
    <citation type="submission" date="2023-10" db="EMBL/GenBank/DDBJ databases">
        <authorList>
            <person name="Dale J."/>
        </authorList>
    </citation>
    <scope>NUCLEOTIDE SEQUENCE [LARGE SCALE GENOMIC DNA]</scope>
    <source>
        <strain evidence="2 5">2023EL-00970</strain>
    </source>
</reference>
<dbReference type="GO" id="GO:0016020">
    <property type="term" value="C:membrane"/>
    <property type="evidence" value="ECO:0007669"/>
    <property type="project" value="InterPro"/>
</dbReference>
<dbReference type="InterPro" id="IPR020513">
    <property type="entry name" value="Uncharacterised_IM_YaiY"/>
</dbReference>
<feature type="transmembrane region" description="Helical" evidence="1">
    <location>
        <begin position="26"/>
        <end position="47"/>
    </location>
</feature>